<dbReference type="RefSeq" id="WP_369153507.1">
    <property type="nucleotide sequence ID" value="NZ_CP163430.1"/>
</dbReference>
<dbReference type="GO" id="GO:0005829">
    <property type="term" value="C:cytosol"/>
    <property type="evidence" value="ECO:0007669"/>
    <property type="project" value="TreeGrafter"/>
</dbReference>
<gene>
    <name evidence="2" type="ORF">AB5J57_33560</name>
</gene>
<geneLocation type="plasmid" evidence="2">
    <name>unnamed1</name>
</geneLocation>
<dbReference type="PANTHER" id="PTHR42686">
    <property type="entry name" value="GH17980P-RELATED"/>
    <property type="match status" value="1"/>
</dbReference>
<dbReference type="GO" id="GO:0016491">
    <property type="term" value="F:oxidoreductase activity"/>
    <property type="evidence" value="ECO:0007669"/>
    <property type="project" value="InterPro"/>
</dbReference>
<dbReference type="SUPFAM" id="SSF51430">
    <property type="entry name" value="NAD(P)-linked oxidoreductase"/>
    <property type="match status" value="1"/>
</dbReference>
<protein>
    <submittedName>
        <fullName evidence="2">Aldo/keto reductase</fullName>
    </submittedName>
</protein>
<dbReference type="AlphaFoldDB" id="A0AB39LY21"/>
<organism evidence="2">
    <name type="scientific">Streptomyces sp. R02</name>
    <dbReference type="NCBI Taxonomy" id="3238623"/>
    <lineage>
        <taxon>Bacteria</taxon>
        <taxon>Bacillati</taxon>
        <taxon>Actinomycetota</taxon>
        <taxon>Actinomycetes</taxon>
        <taxon>Kitasatosporales</taxon>
        <taxon>Streptomycetaceae</taxon>
        <taxon>Streptomyces</taxon>
    </lineage>
</organism>
<dbReference type="Pfam" id="PF00248">
    <property type="entry name" value="Aldo_ket_red"/>
    <property type="match status" value="1"/>
</dbReference>
<dbReference type="PANTHER" id="PTHR42686:SF1">
    <property type="entry name" value="GH17980P-RELATED"/>
    <property type="match status" value="1"/>
</dbReference>
<feature type="domain" description="NADP-dependent oxidoreductase" evidence="1">
    <location>
        <begin position="16"/>
        <end position="289"/>
    </location>
</feature>
<dbReference type="InterPro" id="IPR023210">
    <property type="entry name" value="NADP_OxRdtase_dom"/>
</dbReference>
<dbReference type="InterPro" id="IPR020471">
    <property type="entry name" value="AKR"/>
</dbReference>
<dbReference type="EMBL" id="CP163430">
    <property type="protein sequence ID" value="XDP98433.1"/>
    <property type="molecule type" value="Genomic_DNA"/>
</dbReference>
<proteinExistence type="predicted"/>
<dbReference type="InterPro" id="IPR036812">
    <property type="entry name" value="NAD(P)_OxRdtase_dom_sf"/>
</dbReference>
<evidence type="ECO:0000259" key="1">
    <source>
        <dbReference type="Pfam" id="PF00248"/>
    </source>
</evidence>
<evidence type="ECO:0000313" key="2">
    <source>
        <dbReference type="EMBL" id="XDP98433.1"/>
    </source>
</evidence>
<dbReference type="Gene3D" id="3.20.20.100">
    <property type="entry name" value="NADP-dependent oxidoreductase domain"/>
    <property type="match status" value="1"/>
</dbReference>
<name>A0AB39LY21_9ACTN</name>
<keyword evidence="2" id="KW-0614">Plasmid</keyword>
<sequence>MKYRALGRGGPRVSALGLGTTSLMGIFGRRDPRAVADTLRFGLDHGVNVLDTAPSYGEGFAETVVGQVIRGRRDEVVLSTKVGCWAPEKFDFSARRIREGFEESLRRLGTDHVDVLLAHDIEYGDPAEITGTVLPLLLRLKEEGKARAVGVSGLPLPVLDTVVETGGLDVVLSYCRYGLHDTALEQYARRWSDGGVATLLGSPAAMGLLTQAGPPAWHPASPELREAASRAAALCARHGADLALLALQFALADDTVGCVVTGTGDRDHLAATLRAVDTPPDAELLAEVRDVFAGVPDPGWPSGNGRWPGAPA</sequence>
<accession>A0AB39LY21</accession>
<reference evidence="2" key="1">
    <citation type="submission" date="2024-07" db="EMBL/GenBank/DDBJ databases">
        <authorList>
            <person name="Yu S.T."/>
        </authorList>
    </citation>
    <scope>NUCLEOTIDE SEQUENCE</scope>
    <source>
        <strain evidence="2">R02</strain>
        <plasmid evidence="2">unnamed1</plasmid>
    </source>
</reference>